<keyword evidence="5 7" id="KW-0496">Mitochondrion</keyword>
<dbReference type="STRING" id="6412.T1ELV9"/>
<evidence type="ECO:0000256" key="3">
    <source>
        <dbReference type="ARBA" id="ARBA00022692"/>
    </source>
</evidence>
<evidence type="ECO:0000256" key="1">
    <source>
        <dbReference type="ARBA" id="ARBA00004325"/>
    </source>
</evidence>
<keyword evidence="6" id="KW-0472">Membrane</keyword>
<dbReference type="FunCoup" id="T1ELV9">
    <property type="interactions" value="319"/>
</dbReference>
<evidence type="ECO:0000256" key="8">
    <source>
        <dbReference type="SAM" id="MobiDB-lite"/>
    </source>
</evidence>
<dbReference type="OMA" id="CYPRESA"/>
<evidence type="ECO:0000313" key="9">
    <source>
        <dbReference type="EMBL" id="ESO09223.1"/>
    </source>
</evidence>
<dbReference type="InterPro" id="IPR033182">
    <property type="entry name" value="MIC26/MIC27_animal"/>
</dbReference>
<sequence>MIKLGALVGTSAVTAALISKKTIFAAAPQKDSKIKLSELPLYDVKKSEPTFIVEEENISMLRSSISDARKFVWEYVGSMEGMIATIKDKYNVAESHTKETLAYIHEDSAVLPRIAIITVAGLGGVIAGYRGGIFKKIIYSSISVATAAAVCYPKEASDFAQQGWDYLKETTDDIWGSADKKSDTVNKKVGSEKTGETDKNVNNDVKESNVHADSNKDMYSNRST</sequence>
<dbReference type="GO" id="GO:0061617">
    <property type="term" value="C:MICOS complex"/>
    <property type="evidence" value="ECO:0000318"/>
    <property type="project" value="GO_Central"/>
</dbReference>
<evidence type="ECO:0000313" key="11">
    <source>
        <dbReference type="Proteomes" id="UP000015101"/>
    </source>
</evidence>
<evidence type="ECO:0000313" key="10">
    <source>
        <dbReference type="EnsemblMetazoa" id="HelroP156416"/>
    </source>
</evidence>
<dbReference type="RefSeq" id="XP_009012316.1">
    <property type="nucleotide sequence ID" value="XM_009014068.1"/>
</dbReference>
<dbReference type="HOGENOM" id="CLU_1236239_0_0_1"/>
<evidence type="ECO:0000256" key="2">
    <source>
        <dbReference type="ARBA" id="ARBA00010904"/>
    </source>
</evidence>
<dbReference type="EnsemblMetazoa" id="HelroT156416">
    <property type="protein sequence ID" value="HelroP156416"/>
    <property type="gene ID" value="HelroG156416"/>
</dbReference>
<feature type="compositionally biased region" description="Basic and acidic residues" evidence="8">
    <location>
        <begin position="178"/>
        <end position="216"/>
    </location>
</feature>
<proteinExistence type="inferred from homology"/>
<reference evidence="10" key="3">
    <citation type="submission" date="2015-06" db="UniProtKB">
        <authorList>
            <consortium name="EnsemblMetazoa"/>
        </authorList>
    </citation>
    <scope>IDENTIFICATION</scope>
</reference>
<organism evidence="10 11">
    <name type="scientific">Helobdella robusta</name>
    <name type="common">Californian leech</name>
    <dbReference type="NCBI Taxonomy" id="6412"/>
    <lineage>
        <taxon>Eukaryota</taxon>
        <taxon>Metazoa</taxon>
        <taxon>Spiralia</taxon>
        <taxon>Lophotrochozoa</taxon>
        <taxon>Annelida</taxon>
        <taxon>Clitellata</taxon>
        <taxon>Hirudinea</taxon>
        <taxon>Rhynchobdellida</taxon>
        <taxon>Glossiphoniidae</taxon>
        <taxon>Helobdella</taxon>
    </lineage>
</organism>
<reference evidence="11" key="1">
    <citation type="submission" date="2012-12" db="EMBL/GenBank/DDBJ databases">
        <authorList>
            <person name="Hellsten U."/>
            <person name="Grimwood J."/>
            <person name="Chapman J.A."/>
            <person name="Shapiro H."/>
            <person name="Aerts A."/>
            <person name="Otillar R.P."/>
            <person name="Terry A.Y."/>
            <person name="Boore J.L."/>
            <person name="Simakov O."/>
            <person name="Marletaz F."/>
            <person name="Cho S.-J."/>
            <person name="Edsinger-Gonzales E."/>
            <person name="Havlak P."/>
            <person name="Kuo D.-H."/>
            <person name="Larsson T."/>
            <person name="Lv J."/>
            <person name="Arendt D."/>
            <person name="Savage R."/>
            <person name="Osoegawa K."/>
            <person name="de Jong P."/>
            <person name="Lindberg D.R."/>
            <person name="Seaver E.C."/>
            <person name="Weisblat D.A."/>
            <person name="Putnam N.H."/>
            <person name="Grigoriev I.V."/>
            <person name="Rokhsar D.S."/>
        </authorList>
    </citation>
    <scope>NUCLEOTIDE SEQUENCE</scope>
</reference>
<reference evidence="9 11" key="2">
    <citation type="journal article" date="2013" name="Nature">
        <title>Insights into bilaterian evolution from three spiralian genomes.</title>
        <authorList>
            <person name="Simakov O."/>
            <person name="Marletaz F."/>
            <person name="Cho S.J."/>
            <person name="Edsinger-Gonzales E."/>
            <person name="Havlak P."/>
            <person name="Hellsten U."/>
            <person name="Kuo D.H."/>
            <person name="Larsson T."/>
            <person name="Lv J."/>
            <person name="Arendt D."/>
            <person name="Savage R."/>
            <person name="Osoegawa K."/>
            <person name="de Jong P."/>
            <person name="Grimwood J."/>
            <person name="Chapman J.A."/>
            <person name="Shapiro H."/>
            <person name="Aerts A."/>
            <person name="Otillar R.P."/>
            <person name="Terry A.Y."/>
            <person name="Boore J.L."/>
            <person name="Grigoriev I.V."/>
            <person name="Lindberg D.R."/>
            <person name="Seaver E.C."/>
            <person name="Weisblat D.A."/>
            <person name="Putnam N.H."/>
            <person name="Rokhsar D.S."/>
        </authorList>
    </citation>
    <scope>NUCLEOTIDE SEQUENCE</scope>
</reference>
<dbReference type="eggNOG" id="KOG4798">
    <property type="taxonomic scope" value="Eukaryota"/>
</dbReference>
<name>T1ELV9_HELRO</name>
<gene>
    <name evidence="10" type="primary">20197559</name>
    <name evidence="9" type="ORF">HELRODRAFT_156416</name>
</gene>
<keyword evidence="11" id="KW-1185">Reference proteome</keyword>
<accession>T1ELV9</accession>
<evidence type="ECO:0000256" key="5">
    <source>
        <dbReference type="ARBA" id="ARBA00023128"/>
    </source>
</evidence>
<dbReference type="Proteomes" id="UP000015101">
    <property type="component" value="Unassembled WGS sequence"/>
</dbReference>
<dbReference type="PANTHER" id="PTHR14564">
    <property type="entry name" value="MICOS COMPLEX SUBUNIT MIC26 / MIC27 FAMILY MEMBER"/>
    <property type="match status" value="1"/>
</dbReference>
<evidence type="ECO:0000256" key="7">
    <source>
        <dbReference type="RuleBase" id="RU363021"/>
    </source>
</evidence>
<evidence type="ECO:0000256" key="6">
    <source>
        <dbReference type="ARBA" id="ARBA00023136"/>
    </source>
</evidence>
<comment type="subunit">
    <text evidence="7">Component of the mitochondrial contact site and cristae organizing system (MICOS) complex.</text>
</comment>
<dbReference type="InterPro" id="IPR019166">
    <property type="entry name" value="MIC26/MIC27"/>
</dbReference>
<dbReference type="GeneID" id="20197559"/>
<dbReference type="EMBL" id="AMQM01002918">
    <property type="status" value="NOT_ANNOTATED_CDS"/>
    <property type="molecule type" value="Genomic_DNA"/>
</dbReference>
<keyword evidence="4" id="KW-1133">Transmembrane helix</keyword>
<dbReference type="GO" id="GO:0042407">
    <property type="term" value="P:cristae formation"/>
    <property type="evidence" value="ECO:0000318"/>
    <property type="project" value="GO_Central"/>
</dbReference>
<dbReference type="InParanoid" id="T1ELV9"/>
<comment type="function">
    <text evidence="7">Component of the MICOS complex, a large protein complex of the mitochondrial inner membrane that plays crucial roles in the maintenance of crista junctions, inner membrane architecture, and formation of contact sites to the outer membrane.</text>
</comment>
<keyword evidence="3" id="KW-0812">Transmembrane</keyword>
<dbReference type="AlphaFoldDB" id="T1ELV9"/>
<dbReference type="CTD" id="20197559"/>
<dbReference type="EMBL" id="KB095959">
    <property type="protein sequence ID" value="ESO09223.1"/>
    <property type="molecule type" value="Genomic_DNA"/>
</dbReference>
<protein>
    <recommendedName>
        <fullName evidence="7">MICOS complex subunit</fullName>
    </recommendedName>
</protein>
<comment type="subcellular location">
    <subcellularLocation>
        <location evidence="7">Mitochondrion inner membrane</location>
    </subcellularLocation>
    <subcellularLocation>
        <location evidence="1">Mitochondrion membrane</location>
    </subcellularLocation>
</comment>
<evidence type="ECO:0000256" key="4">
    <source>
        <dbReference type="ARBA" id="ARBA00022989"/>
    </source>
</evidence>
<comment type="similarity">
    <text evidence="2">Belongs to the apolipoprotein O/MICOS complex subunit Mic27 family.</text>
</comment>
<dbReference type="OrthoDB" id="5973346at2759"/>
<feature type="region of interest" description="Disordered" evidence="8">
    <location>
        <begin position="176"/>
        <end position="224"/>
    </location>
</feature>
<dbReference type="Pfam" id="PF09769">
    <property type="entry name" value="ApoO"/>
    <property type="match status" value="1"/>
</dbReference>
<keyword evidence="7" id="KW-0999">Mitochondrion inner membrane</keyword>
<dbReference type="KEGG" id="hro:HELRODRAFT_156416"/>